<feature type="region of interest" description="Disordered" evidence="1">
    <location>
        <begin position="35"/>
        <end position="60"/>
    </location>
</feature>
<evidence type="ECO:0000256" key="2">
    <source>
        <dbReference type="SAM" id="SignalP"/>
    </source>
</evidence>
<dbReference type="RefSeq" id="WP_035323223.1">
    <property type="nucleotide sequence ID" value="NZ_FONH01000011.1"/>
</dbReference>
<proteinExistence type="predicted"/>
<evidence type="ECO:0000313" key="4">
    <source>
        <dbReference type="Proteomes" id="UP000199477"/>
    </source>
</evidence>
<feature type="signal peptide" evidence="2">
    <location>
        <begin position="1"/>
        <end position="26"/>
    </location>
</feature>
<organism evidence="3 4">
    <name type="scientific">Dyella marensis</name>
    <dbReference type="NCBI Taxonomy" id="500610"/>
    <lineage>
        <taxon>Bacteria</taxon>
        <taxon>Pseudomonadati</taxon>
        <taxon>Pseudomonadota</taxon>
        <taxon>Gammaproteobacteria</taxon>
        <taxon>Lysobacterales</taxon>
        <taxon>Rhodanobacteraceae</taxon>
        <taxon>Dyella</taxon>
    </lineage>
</organism>
<gene>
    <name evidence="3" type="ORF">SAMN02799615_02952</name>
</gene>
<keyword evidence="2" id="KW-0732">Signal</keyword>
<dbReference type="Proteomes" id="UP000199477">
    <property type="component" value="Unassembled WGS sequence"/>
</dbReference>
<dbReference type="PROSITE" id="PS51257">
    <property type="entry name" value="PROKAR_LIPOPROTEIN"/>
    <property type="match status" value="1"/>
</dbReference>
<feature type="chain" id="PRO_5011594983" description="PKD domain-containing protein" evidence="2">
    <location>
        <begin position="27"/>
        <end position="170"/>
    </location>
</feature>
<name>A0A1I2HBP2_9GAMM</name>
<dbReference type="AlphaFoldDB" id="A0A1I2HBP2"/>
<evidence type="ECO:0000313" key="3">
    <source>
        <dbReference type="EMBL" id="SFF26949.1"/>
    </source>
</evidence>
<evidence type="ECO:0000256" key="1">
    <source>
        <dbReference type="SAM" id="MobiDB-lite"/>
    </source>
</evidence>
<protein>
    <recommendedName>
        <fullName evidence="5">PKD domain-containing protein</fullName>
    </recommendedName>
</protein>
<dbReference type="EMBL" id="FONH01000011">
    <property type="protein sequence ID" value="SFF26949.1"/>
    <property type="molecule type" value="Genomic_DNA"/>
</dbReference>
<accession>A0A1I2HBP2</accession>
<evidence type="ECO:0008006" key="5">
    <source>
        <dbReference type="Google" id="ProtNLM"/>
    </source>
</evidence>
<feature type="compositionally biased region" description="Low complexity" evidence="1">
    <location>
        <begin position="35"/>
        <end position="51"/>
    </location>
</feature>
<dbReference type="STRING" id="500610.SAMN02799615_02952"/>
<sequence length="170" mass="17163">MKNLHSTITRTPYLLAFALAATLSLAACGKKEDAATPTAAPPAASATAAQPATPPATAPAPAEAVSLASIDLGSAVGADQKVTTATTTFHPKDSIYAAVSTTGSGNATIAVKWSYQDGQTVKEDSKTIAPTGPATTSFEISKPDGWPAGNYKLDVTLNGQPAGTKDFSVK</sequence>
<keyword evidence="4" id="KW-1185">Reference proteome</keyword>
<reference evidence="4" key="1">
    <citation type="submission" date="2016-10" db="EMBL/GenBank/DDBJ databases">
        <authorList>
            <person name="Varghese N."/>
            <person name="Submissions S."/>
        </authorList>
    </citation>
    <scope>NUCLEOTIDE SEQUENCE [LARGE SCALE GENOMIC DNA]</scope>
    <source>
        <strain evidence="4">UNC178MFTsu3.1</strain>
    </source>
</reference>